<feature type="region of interest" description="Disordered" evidence="1">
    <location>
        <begin position="97"/>
        <end position="119"/>
    </location>
</feature>
<evidence type="ECO:0000313" key="2">
    <source>
        <dbReference type="EMBL" id="TCL05833.1"/>
    </source>
</evidence>
<evidence type="ECO:0000256" key="1">
    <source>
        <dbReference type="SAM" id="MobiDB-lite"/>
    </source>
</evidence>
<evidence type="ECO:0000313" key="3">
    <source>
        <dbReference type="Proteomes" id="UP000294555"/>
    </source>
</evidence>
<gene>
    <name evidence="2" type="ORF">EZJ58_4055</name>
</gene>
<dbReference type="SUPFAM" id="SSF82171">
    <property type="entry name" value="DPP6 N-terminal domain-like"/>
    <property type="match status" value="1"/>
</dbReference>
<comment type="caution">
    <text evidence="2">The sequence shown here is derived from an EMBL/GenBank/DDBJ whole genome shotgun (WGS) entry which is preliminary data.</text>
</comment>
<proteinExistence type="predicted"/>
<dbReference type="Proteomes" id="UP000294555">
    <property type="component" value="Unassembled WGS sequence"/>
</dbReference>
<protein>
    <submittedName>
        <fullName evidence="2">Uncharacterized protein</fullName>
    </submittedName>
</protein>
<accession>A0A4R1NEJ4</accession>
<organism evidence="2 3">
    <name type="scientific">Sodalis ligni</name>
    <dbReference type="NCBI Taxonomy" id="2697027"/>
    <lineage>
        <taxon>Bacteria</taxon>
        <taxon>Pseudomonadati</taxon>
        <taxon>Pseudomonadota</taxon>
        <taxon>Gammaproteobacteria</taxon>
        <taxon>Enterobacterales</taxon>
        <taxon>Bruguierivoracaceae</taxon>
        <taxon>Sodalis</taxon>
    </lineage>
</organism>
<name>A0A4R1NEJ4_9GAMM</name>
<dbReference type="EMBL" id="SJOI01000001">
    <property type="protein sequence ID" value="TCL05833.1"/>
    <property type="molecule type" value="Genomic_DNA"/>
</dbReference>
<reference evidence="2 3" key="1">
    <citation type="submission" date="2019-02" db="EMBL/GenBank/DDBJ databases">
        <title>Investigation of anaerobic lignin degradation for improved lignocellulosic biofuels.</title>
        <authorList>
            <person name="Deangelis K."/>
        </authorList>
    </citation>
    <scope>NUCLEOTIDE SEQUENCE [LARGE SCALE GENOMIC DNA]</scope>
    <source>
        <strain evidence="2 3">159R</strain>
    </source>
</reference>
<keyword evidence="3" id="KW-1185">Reference proteome</keyword>
<sequence length="1695" mass="190878">MNYEVGSIRPLPKIYPYEHESNILTKNIISAYSSENKLSKNNSSLNGRDLYYMAIDFNNEKKPIINDALNRQWKLKQPKNNIKKLIYGLLLVSPFDSGPPAPGQDRKRSKREPLPSPRHIRTDSQYRLAIYLNKNAAAGINPEIIEDRQLAIRLLNSIALEPRLLPDLARLALSGSRLYGELRGETLSSLQQKSLVGRTLCQLIYQEDNIPLRVAKLFAVNRHVTQRSFAEVVQSWPYSSAFAREEQLWRRQYEAPEIPVLFLKSIYKSPEGREGLTQNQTAILEPDNLWVGSLTWTLMQFGARTIMLDDPDKLPSTSLQSLIELGLGLVALFRQGLLASGVEPTLYLGLVLYYLRARPELGLDELLASGTLDPAFDLLKDELERRHLTAQRLYDSFTYYQVNHQRPTWRSRRAAAEELLKQHCGSAQAAILSRENKSTYASDPAGAMMASPAGQECVASGSPLPNVNDYYRREVDRFAGKIRDLDTALLKAVFVPSDVLDDNLQTEDEQFLQRSNIHWVAPRLAQRRRPNDMFYSNVPVNYLAKPDTFFLQAHADGKQRLFALQTSEQGYLLRKIHLDDSYLSTLRPFMADWPVPERVPQHEFTLLALNNVSVMKQPNETLSVFLERYADSHYQIYRLKIHDMGFEGPGPTFAEIMDTAAGYIVPFYGCVSAIKAGQHQVAFAECLVNGALIGMPLVFTGIKAGSGLFRAVVIGAGRTIGGPRFSASGQVVFKNVVPVTTQISGGIMAAGDQLGNFMDVMGKEVLRSVDPGFATLRSLSVLTKGLYLALLCRASLGLVGWQRNLAKVSGDIPKFVVATHAQDFQISYDKDGFTPLTVKVKGVTYPVFHIQNSSMVAVETGERTPGGQLMFAQLDLQNQFGIYKKYYCLYIGSARCQMRAYAYPDFKIEMDAKLPRPAETEFFWLLSSSSTIDLVVVHPFHLLDFADKQWVVFEINGRRWAFSQDNATLMPADDTDDWRPSSGQGGGILSMIEPGEHERSFGLRLTPPRRRLKRENAFPRVIDWGRRLADYTLDDVEDVLGLPAVIHDDATLNVHIGEFRYLLTPEKNAATFLLRHPKLPAAPAFRVAYLVDNGDFVFVTPMEPINAHHIGEQLRQKIADIPQATLATHIDILLPPLFNGAFSYGNSMFLKIGDRFLPITPIDGLYHTLPGEEEAGPYKIRWTLRYELFTGSFDIVDIDDFTAPHGKGVGGHTSRFERLAERTYPKSAFPTVSDLCRLENWINNLPTLYNRLRQTALLLRLDPPRRAELLHATSVALRTFRMDGALPDDWAADFPPLALWATLVTTVDAVRRQQATASGNVWDCRQLAQIVDATWHFPPPVLLAQRADLRLFIVNKEPSPLGELLERAYEIRIFPDRLAAALLTNEGGFRRWLPATDDILPTVVTKFTLADTPQPIFWVDDTQQIWVQAPDGAKTRLYRPNMNRPVLDIIVSPDGGTAVLIVERTAQMRSALFYHLPYMSSRAAPAEIDFYQETPLARPYLTGRSNWVTNQGDLYVICEKSWSSLNEDSLRWTVPEGYQPDFVSPDQRFLGYIRRDAEMHDQQLLLIDIICDKLLHLRRSQPVNIKGFGAGKVLSVAFSALNALAAVGFSDGYIEIYRIVDNDDMDNALSLGHARMPMGRLVLAQECYFKPKQMVLAFDNAFDRLLVFHDIGDFHSDRQGNGTYAVSEIYLADLA</sequence>